<dbReference type="Gene3D" id="1.10.1740.10">
    <property type="match status" value="1"/>
</dbReference>
<evidence type="ECO:0000259" key="6">
    <source>
        <dbReference type="Pfam" id="PF08281"/>
    </source>
</evidence>
<dbReference type="InterPro" id="IPR014284">
    <property type="entry name" value="RNA_pol_sigma-70_dom"/>
</dbReference>
<dbReference type="InterPro" id="IPR036388">
    <property type="entry name" value="WH-like_DNA-bd_sf"/>
</dbReference>
<dbReference type="EMBL" id="JAPFQN010000003">
    <property type="protein sequence ID" value="MCX2743255.1"/>
    <property type="molecule type" value="Genomic_DNA"/>
</dbReference>
<keyword evidence="2" id="KW-0805">Transcription regulation</keyword>
<dbReference type="Proteomes" id="UP001209885">
    <property type="component" value="Unassembled WGS sequence"/>
</dbReference>
<feature type="domain" description="RNA polymerase sigma-70 region 2" evidence="5">
    <location>
        <begin position="17"/>
        <end position="75"/>
    </location>
</feature>
<evidence type="ECO:0000256" key="2">
    <source>
        <dbReference type="ARBA" id="ARBA00023015"/>
    </source>
</evidence>
<proteinExistence type="inferred from homology"/>
<dbReference type="PANTHER" id="PTHR43133">
    <property type="entry name" value="RNA POLYMERASE ECF-TYPE SIGMA FACTO"/>
    <property type="match status" value="1"/>
</dbReference>
<evidence type="ECO:0000256" key="3">
    <source>
        <dbReference type="ARBA" id="ARBA00023082"/>
    </source>
</evidence>
<dbReference type="RefSeq" id="WP_266055630.1">
    <property type="nucleotide sequence ID" value="NZ_JAPFQN010000003.1"/>
</dbReference>
<accession>A0ABT3RN62</accession>
<comment type="caution">
    <text evidence="7">The sequence shown here is derived from an EMBL/GenBank/DDBJ whole genome shotgun (WGS) entry which is preliminary data.</text>
</comment>
<protein>
    <submittedName>
        <fullName evidence="7">RNA polymerase sigma factor</fullName>
    </submittedName>
</protein>
<dbReference type="Pfam" id="PF04542">
    <property type="entry name" value="Sigma70_r2"/>
    <property type="match status" value="1"/>
</dbReference>
<keyword evidence="3" id="KW-0731">Sigma factor</keyword>
<dbReference type="InterPro" id="IPR039425">
    <property type="entry name" value="RNA_pol_sigma-70-like"/>
</dbReference>
<comment type="similarity">
    <text evidence="1">Belongs to the sigma-70 factor family. ECF subfamily.</text>
</comment>
<dbReference type="NCBIfam" id="TIGR02937">
    <property type="entry name" value="sigma70-ECF"/>
    <property type="match status" value="1"/>
</dbReference>
<name>A0ABT3RN62_9BACT</name>
<dbReference type="InterPro" id="IPR007627">
    <property type="entry name" value="RNA_pol_sigma70_r2"/>
</dbReference>
<dbReference type="Gene3D" id="1.10.10.10">
    <property type="entry name" value="Winged helix-like DNA-binding domain superfamily/Winged helix DNA-binding domain"/>
    <property type="match status" value="1"/>
</dbReference>
<dbReference type="CDD" id="cd06171">
    <property type="entry name" value="Sigma70_r4"/>
    <property type="match status" value="1"/>
</dbReference>
<dbReference type="SUPFAM" id="SSF88659">
    <property type="entry name" value="Sigma3 and sigma4 domains of RNA polymerase sigma factors"/>
    <property type="match status" value="1"/>
</dbReference>
<evidence type="ECO:0000259" key="5">
    <source>
        <dbReference type="Pfam" id="PF04542"/>
    </source>
</evidence>
<reference evidence="7 8" key="1">
    <citation type="submission" date="2022-11" db="EMBL/GenBank/DDBJ databases">
        <title>The characterization of three novel Bacteroidetes species and genomic analysis of their roles in tidal elemental geochemical cycles.</title>
        <authorList>
            <person name="Ma K."/>
        </authorList>
    </citation>
    <scope>NUCLEOTIDE SEQUENCE [LARGE SCALE GENOMIC DNA]</scope>
    <source>
        <strain evidence="7 8">M17</strain>
    </source>
</reference>
<dbReference type="SUPFAM" id="SSF88946">
    <property type="entry name" value="Sigma2 domain of RNA polymerase sigma factors"/>
    <property type="match status" value="1"/>
</dbReference>
<evidence type="ECO:0000313" key="7">
    <source>
        <dbReference type="EMBL" id="MCX2743255.1"/>
    </source>
</evidence>
<dbReference type="Pfam" id="PF08281">
    <property type="entry name" value="Sigma70_r4_2"/>
    <property type="match status" value="1"/>
</dbReference>
<dbReference type="PANTHER" id="PTHR43133:SF45">
    <property type="entry name" value="RNA POLYMERASE ECF-TYPE SIGMA FACTOR"/>
    <property type="match status" value="1"/>
</dbReference>
<organism evidence="7 8">
    <name type="scientific">Mangrovivirga halotolerans</name>
    <dbReference type="NCBI Taxonomy" id="2993936"/>
    <lineage>
        <taxon>Bacteria</taxon>
        <taxon>Pseudomonadati</taxon>
        <taxon>Bacteroidota</taxon>
        <taxon>Cytophagia</taxon>
        <taxon>Cytophagales</taxon>
        <taxon>Mangrovivirgaceae</taxon>
        <taxon>Mangrovivirga</taxon>
    </lineage>
</organism>
<dbReference type="InterPro" id="IPR013249">
    <property type="entry name" value="RNA_pol_sigma70_r4_t2"/>
</dbReference>
<sequence length="162" mass="19219">MSRDFYQQEILPFAGIIIKICRAYTDTESDFEDYYQEVCLQIWRSRAQFRGSSEWSTFIYRITLNVCLTLFRKDKKKKVERAFPENLNLETSNDAFQNEDVQMLYSAIKQLKDVDRVLILLYLEDKSYKEIGEVLNLNANNVGVRVKRIKERLKKIIDGKLN</sequence>
<keyword evidence="4" id="KW-0804">Transcription</keyword>
<dbReference type="InterPro" id="IPR013324">
    <property type="entry name" value="RNA_pol_sigma_r3/r4-like"/>
</dbReference>
<gene>
    <name evidence="7" type="ORF">OO013_05225</name>
</gene>
<evidence type="ECO:0000313" key="8">
    <source>
        <dbReference type="Proteomes" id="UP001209885"/>
    </source>
</evidence>
<feature type="domain" description="RNA polymerase sigma factor 70 region 4 type 2" evidence="6">
    <location>
        <begin position="102"/>
        <end position="153"/>
    </location>
</feature>
<keyword evidence="8" id="KW-1185">Reference proteome</keyword>
<dbReference type="InterPro" id="IPR013325">
    <property type="entry name" value="RNA_pol_sigma_r2"/>
</dbReference>
<evidence type="ECO:0000256" key="1">
    <source>
        <dbReference type="ARBA" id="ARBA00010641"/>
    </source>
</evidence>
<evidence type="ECO:0000256" key="4">
    <source>
        <dbReference type="ARBA" id="ARBA00023163"/>
    </source>
</evidence>